<dbReference type="AlphaFoldDB" id="A0A517MR73"/>
<dbReference type="RefSeq" id="WP_145057713.1">
    <property type="nucleotide sequence ID" value="NZ_CP036263.1"/>
</dbReference>
<protein>
    <submittedName>
        <fullName evidence="5">Multidrug resistance protein MdtA</fullName>
    </submittedName>
</protein>
<dbReference type="PANTHER" id="PTHR30469:SF12">
    <property type="entry name" value="MULTIDRUG RESISTANCE PROTEIN MDTA"/>
    <property type="match status" value="1"/>
</dbReference>
<dbReference type="SUPFAM" id="SSF111369">
    <property type="entry name" value="HlyD-like secretion proteins"/>
    <property type="match status" value="1"/>
</dbReference>
<keyword evidence="2" id="KW-0175">Coiled coil</keyword>
<feature type="domain" description="Multidrug resistance protein MdtA-like barrel-sandwich hybrid" evidence="4">
    <location>
        <begin position="78"/>
        <end position="219"/>
    </location>
</feature>
<sequence>MATSNRLYGSLAGLCIRAAVPCAILVGGWVGYSKLSVQEEDAPISVVEKRILRTRVVELEVTDYPVLIKTQGIVQSHNQVTLTAEIAGIVTKVSPSFETGAYFKAGEVLVEIDPRNYETALSIAESQWLSAKSALKIAKLNEERKLRLILSNAVPRAEVEEASATREQAEANADLAATQVEQAKLDLQRTKVLAPFDGRVEAKSIGLGQMANPNSPLGVVFAVEFTEVRLPISGYQLPYLTLPEFADDPPVDVVLRDAINDASSASWHANIVRTEGVLDENSRDLFAIARIEDPFGRETGRAPLRVGQPVVASIEGEVLRDVVVLPRAAVRQLNKIVLVKPEDQTLLPITVDSIWSDSEHVIVKSSAIPEGMWLATTAMVYAPEGTKVDIIPEASATSSLADSTSKDAEASIPQ</sequence>
<dbReference type="GO" id="GO:0015562">
    <property type="term" value="F:efflux transmembrane transporter activity"/>
    <property type="evidence" value="ECO:0007669"/>
    <property type="project" value="TreeGrafter"/>
</dbReference>
<name>A0A517MR73_9BACT</name>
<keyword evidence="3" id="KW-0812">Transmembrane</keyword>
<keyword evidence="3" id="KW-1133">Transmembrane helix</keyword>
<dbReference type="Gene3D" id="2.40.30.170">
    <property type="match status" value="1"/>
</dbReference>
<keyword evidence="3" id="KW-0472">Membrane</keyword>
<reference evidence="5 6" key="1">
    <citation type="submission" date="2019-02" db="EMBL/GenBank/DDBJ databases">
        <title>Deep-cultivation of Planctomycetes and their phenomic and genomic characterization uncovers novel biology.</title>
        <authorList>
            <person name="Wiegand S."/>
            <person name="Jogler M."/>
            <person name="Boedeker C."/>
            <person name="Pinto D."/>
            <person name="Vollmers J."/>
            <person name="Rivas-Marin E."/>
            <person name="Kohn T."/>
            <person name="Peeters S.H."/>
            <person name="Heuer A."/>
            <person name="Rast P."/>
            <person name="Oberbeckmann S."/>
            <person name="Bunk B."/>
            <person name="Jeske O."/>
            <person name="Meyerdierks A."/>
            <person name="Storesund J.E."/>
            <person name="Kallscheuer N."/>
            <person name="Luecker S."/>
            <person name="Lage O.M."/>
            <person name="Pohl T."/>
            <person name="Merkel B.J."/>
            <person name="Hornburger P."/>
            <person name="Mueller R.-W."/>
            <person name="Bruemmer F."/>
            <person name="Labrenz M."/>
            <person name="Spormann A.M."/>
            <person name="Op den Camp H."/>
            <person name="Overmann J."/>
            <person name="Amann R."/>
            <person name="Jetten M.S.M."/>
            <person name="Mascher T."/>
            <person name="Medema M.H."/>
            <person name="Devos D.P."/>
            <person name="Kaster A.-K."/>
            <person name="Ovreas L."/>
            <person name="Rohde M."/>
            <person name="Galperin M.Y."/>
            <person name="Jogler C."/>
        </authorList>
    </citation>
    <scope>NUCLEOTIDE SEQUENCE [LARGE SCALE GENOMIC DNA]</scope>
    <source>
        <strain evidence="5 6">HG15A2</strain>
    </source>
</reference>
<dbReference type="InterPro" id="IPR058625">
    <property type="entry name" value="MdtA-like_BSH"/>
</dbReference>
<comment type="similarity">
    <text evidence="1">Belongs to the membrane fusion protein (MFP) (TC 8.A.1) family.</text>
</comment>
<dbReference type="NCBIfam" id="TIGR01730">
    <property type="entry name" value="RND_mfp"/>
    <property type="match status" value="1"/>
</dbReference>
<evidence type="ECO:0000256" key="3">
    <source>
        <dbReference type="SAM" id="Phobius"/>
    </source>
</evidence>
<proteinExistence type="inferred from homology"/>
<evidence type="ECO:0000256" key="2">
    <source>
        <dbReference type="SAM" id="Coils"/>
    </source>
</evidence>
<dbReference type="Pfam" id="PF25917">
    <property type="entry name" value="BSH_RND"/>
    <property type="match status" value="1"/>
</dbReference>
<accession>A0A517MR73</accession>
<evidence type="ECO:0000313" key="5">
    <source>
        <dbReference type="EMBL" id="QDS97381.1"/>
    </source>
</evidence>
<dbReference type="Gene3D" id="1.10.287.470">
    <property type="entry name" value="Helix hairpin bin"/>
    <property type="match status" value="1"/>
</dbReference>
<dbReference type="OrthoDB" id="9781888at2"/>
<keyword evidence="6" id="KW-1185">Reference proteome</keyword>
<dbReference type="GO" id="GO:1990281">
    <property type="term" value="C:efflux pump complex"/>
    <property type="evidence" value="ECO:0007669"/>
    <property type="project" value="TreeGrafter"/>
</dbReference>
<organism evidence="5 6">
    <name type="scientific">Adhaeretor mobilis</name>
    <dbReference type="NCBI Taxonomy" id="1930276"/>
    <lineage>
        <taxon>Bacteria</taxon>
        <taxon>Pseudomonadati</taxon>
        <taxon>Planctomycetota</taxon>
        <taxon>Planctomycetia</taxon>
        <taxon>Pirellulales</taxon>
        <taxon>Lacipirellulaceae</taxon>
        <taxon>Adhaeretor</taxon>
    </lineage>
</organism>
<evidence type="ECO:0000256" key="1">
    <source>
        <dbReference type="ARBA" id="ARBA00009477"/>
    </source>
</evidence>
<dbReference type="InterPro" id="IPR006143">
    <property type="entry name" value="RND_pump_MFP"/>
</dbReference>
<dbReference type="Proteomes" id="UP000319852">
    <property type="component" value="Chromosome"/>
</dbReference>
<dbReference type="Gene3D" id="2.40.50.100">
    <property type="match status" value="1"/>
</dbReference>
<gene>
    <name evidence="5" type="primary">mdtA</name>
    <name evidence="5" type="ORF">HG15A2_06420</name>
</gene>
<dbReference type="EMBL" id="CP036263">
    <property type="protein sequence ID" value="QDS97381.1"/>
    <property type="molecule type" value="Genomic_DNA"/>
</dbReference>
<evidence type="ECO:0000313" key="6">
    <source>
        <dbReference type="Proteomes" id="UP000319852"/>
    </source>
</evidence>
<evidence type="ECO:0000259" key="4">
    <source>
        <dbReference type="Pfam" id="PF25917"/>
    </source>
</evidence>
<feature type="transmembrane region" description="Helical" evidence="3">
    <location>
        <begin position="7"/>
        <end position="32"/>
    </location>
</feature>
<dbReference type="PANTHER" id="PTHR30469">
    <property type="entry name" value="MULTIDRUG RESISTANCE PROTEIN MDTA"/>
    <property type="match status" value="1"/>
</dbReference>
<dbReference type="KEGG" id="amob:HG15A2_06420"/>
<feature type="coiled-coil region" evidence="2">
    <location>
        <begin position="159"/>
        <end position="186"/>
    </location>
</feature>